<organism evidence="2 3">
    <name type="scientific">Gigaspora margarita</name>
    <dbReference type="NCBI Taxonomy" id="4874"/>
    <lineage>
        <taxon>Eukaryota</taxon>
        <taxon>Fungi</taxon>
        <taxon>Fungi incertae sedis</taxon>
        <taxon>Mucoromycota</taxon>
        <taxon>Glomeromycotina</taxon>
        <taxon>Glomeromycetes</taxon>
        <taxon>Diversisporales</taxon>
        <taxon>Gigasporaceae</taxon>
        <taxon>Gigaspora</taxon>
    </lineage>
</organism>
<dbReference type="EMBL" id="WTPW01001694">
    <property type="protein sequence ID" value="KAF0420505.1"/>
    <property type="molecule type" value="Genomic_DNA"/>
</dbReference>
<keyword evidence="3" id="KW-1185">Reference proteome</keyword>
<protein>
    <recommendedName>
        <fullName evidence="1">Zn(2)-C6 fungal-type domain-containing protein</fullName>
    </recommendedName>
</protein>
<dbReference type="InterPro" id="IPR001138">
    <property type="entry name" value="Zn2Cys6_DnaBD"/>
</dbReference>
<dbReference type="Pfam" id="PF00172">
    <property type="entry name" value="Zn_clus"/>
    <property type="match status" value="1"/>
</dbReference>
<name>A0A8H3X7G9_GIGMA</name>
<evidence type="ECO:0000313" key="3">
    <source>
        <dbReference type="Proteomes" id="UP000439903"/>
    </source>
</evidence>
<dbReference type="GO" id="GO:0008270">
    <property type="term" value="F:zinc ion binding"/>
    <property type="evidence" value="ECO:0007669"/>
    <property type="project" value="InterPro"/>
</dbReference>
<dbReference type="AlphaFoldDB" id="A0A8H3X7G9"/>
<accession>A0A8H3X7G9</accession>
<dbReference type="OrthoDB" id="2123952at2759"/>
<feature type="domain" description="Zn(2)-C6 fungal-type" evidence="1">
    <location>
        <begin position="11"/>
        <end position="44"/>
    </location>
</feature>
<sequence>MKEKRKKSGTACKLCRHQKKRCDGGRFGEESCKKCSRKGKRCSYLINSSDGDQSHNDVSQLQTDKSPEFLSAGDISRMPFEFDIFNEPPEVTSANGDNLQMQANFDESLDLASVFDAQQFQNGFKLTELTNADGHHYEIYPEYVNSVHKTNIHQVPIKNNVYKVSQVHQQLSRLDSILSENQVMKSQMSSSLNDHLNNLYTTLDSYYSYFNQLLGDLEELNLHALRNTNALQDGINQYLALVPGFASSISQSSGKLIISDKSFDHIM</sequence>
<dbReference type="SMART" id="SM00066">
    <property type="entry name" value="GAL4"/>
    <property type="match status" value="1"/>
</dbReference>
<dbReference type="Proteomes" id="UP000439903">
    <property type="component" value="Unassembled WGS sequence"/>
</dbReference>
<dbReference type="Gene3D" id="4.10.240.10">
    <property type="entry name" value="Zn(2)-C6 fungal-type DNA-binding domain"/>
    <property type="match status" value="1"/>
</dbReference>
<proteinExistence type="predicted"/>
<reference evidence="2 3" key="1">
    <citation type="journal article" date="2019" name="Environ. Microbiol.">
        <title>At the nexus of three kingdoms: the genome of the mycorrhizal fungus Gigaspora margarita provides insights into plant, endobacterial and fungal interactions.</title>
        <authorList>
            <person name="Venice F."/>
            <person name="Ghignone S."/>
            <person name="Salvioli di Fossalunga A."/>
            <person name="Amselem J."/>
            <person name="Novero M."/>
            <person name="Xianan X."/>
            <person name="Sedzielewska Toro K."/>
            <person name="Morin E."/>
            <person name="Lipzen A."/>
            <person name="Grigoriev I.V."/>
            <person name="Henrissat B."/>
            <person name="Martin F.M."/>
            <person name="Bonfante P."/>
        </authorList>
    </citation>
    <scope>NUCLEOTIDE SEQUENCE [LARGE SCALE GENOMIC DNA]</scope>
    <source>
        <strain evidence="2 3">BEG34</strain>
    </source>
</reference>
<dbReference type="GO" id="GO:0000981">
    <property type="term" value="F:DNA-binding transcription factor activity, RNA polymerase II-specific"/>
    <property type="evidence" value="ECO:0007669"/>
    <property type="project" value="InterPro"/>
</dbReference>
<evidence type="ECO:0000259" key="1">
    <source>
        <dbReference type="PROSITE" id="PS50048"/>
    </source>
</evidence>
<dbReference type="SUPFAM" id="SSF57701">
    <property type="entry name" value="Zn2/Cys6 DNA-binding domain"/>
    <property type="match status" value="1"/>
</dbReference>
<comment type="caution">
    <text evidence="2">The sequence shown here is derived from an EMBL/GenBank/DDBJ whole genome shotgun (WGS) entry which is preliminary data.</text>
</comment>
<dbReference type="CDD" id="cd00067">
    <property type="entry name" value="GAL4"/>
    <property type="match status" value="1"/>
</dbReference>
<gene>
    <name evidence="2" type="ORF">F8M41_006978</name>
</gene>
<dbReference type="PROSITE" id="PS00463">
    <property type="entry name" value="ZN2_CY6_FUNGAL_1"/>
    <property type="match status" value="1"/>
</dbReference>
<evidence type="ECO:0000313" key="2">
    <source>
        <dbReference type="EMBL" id="KAF0420505.1"/>
    </source>
</evidence>
<dbReference type="PROSITE" id="PS50048">
    <property type="entry name" value="ZN2_CY6_FUNGAL_2"/>
    <property type="match status" value="1"/>
</dbReference>
<dbReference type="InterPro" id="IPR036864">
    <property type="entry name" value="Zn2-C6_fun-type_DNA-bd_sf"/>
</dbReference>